<accession>A0A6S6RAV6</accession>
<protein>
    <submittedName>
        <fullName evidence="1">Uncharacterized protein</fullName>
    </submittedName>
</protein>
<dbReference type="EMBL" id="AP023367">
    <property type="protein sequence ID" value="BCJ96620.1"/>
    <property type="molecule type" value="Genomic_DNA"/>
</dbReference>
<dbReference type="Proteomes" id="UP000515561">
    <property type="component" value="Chromosome"/>
</dbReference>
<proteinExistence type="predicted"/>
<dbReference type="AlphaFoldDB" id="A0A6S6RAV6"/>
<evidence type="ECO:0000313" key="2">
    <source>
        <dbReference type="Proteomes" id="UP000515561"/>
    </source>
</evidence>
<name>A0A6S6RAV6_9FIRM</name>
<keyword evidence="2" id="KW-1185">Reference proteome</keyword>
<organism evidence="1 2">
    <name type="scientific">Anaerocolumna cellulosilytica</name>
    <dbReference type="NCBI Taxonomy" id="433286"/>
    <lineage>
        <taxon>Bacteria</taxon>
        <taxon>Bacillati</taxon>
        <taxon>Bacillota</taxon>
        <taxon>Clostridia</taxon>
        <taxon>Lachnospirales</taxon>
        <taxon>Lachnospiraceae</taxon>
        <taxon>Anaerocolumna</taxon>
    </lineage>
</organism>
<reference evidence="1 2" key="1">
    <citation type="journal article" date="2016" name="Int. J. Syst. Evol. Microbiol.">
        <title>Descriptions of Anaerotaenia torta gen. nov., sp. nov. and Anaerocolumna cellulosilytica gen. nov., sp. nov. isolated from a methanogenic reactor of cattle waste.</title>
        <authorList>
            <person name="Uek A."/>
            <person name="Ohtaki Y."/>
            <person name="Kaku N."/>
            <person name="Ueki K."/>
        </authorList>
    </citation>
    <scope>NUCLEOTIDE SEQUENCE [LARGE SCALE GENOMIC DNA]</scope>
    <source>
        <strain evidence="1 2">SN021</strain>
    </source>
</reference>
<dbReference type="RefSeq" id="WP_184091929.1">
    <property type="nucleotide sequence ID" value="NZ_AP023367.1"/>
</dbReference>
<gene>
    <name evidence="1" type="ORF">acsn021_41890</name>
</gene>
<evidence type="ECO:0000313" key="1">
    <source>
        <dbReference type="EMBL" id="BCJ96620.1"/>
    </source>
</evidence>
<dbReference type="KEGG" id="acel:acsn021_41890"/>
<sequence>MREKEAIFRITLSVLFLLTGIFFMVERKVTNETIAVTAMSSGTQNTLDKANISKEEVVKLIDKINLTGGKDNSEFTYNNYLKNYLQQQDMYLTAEASVKLSEKLLQLMNLLEMEDKTDLNAMSLEGRELGIHLLADIYKTCGLKLYADYSGQVVKITDIKGSLLYQDKETTGQEQLQLKVLLCILIFLLMLFAICILLAKKNQLYMKDVTFDVQKKEGYA</sequence>